<gene>
    <name evidence="2" type="ordered locus">STAUR_7048</name>
</gene>
<accession>E3FXK9</accession>
<keyword evidence="1" id="KW-0812">Transmembrane</keyword>
<dbReference type="EMBL" id="CP002271">
    <property type="protein sequence ID" value="ADO74804.1"/>
    <property type="molecule type" value="Genomic_DNA"/>
</dbReference>
<keyword evidence="1" id="KW-0472">Membrane</keyword>
<protein>
    <submittedName>
        <fullName evidence="2">Uncharacterized protein</fullName>
    </submittedName>
</protein>
<evidence type="ECO:0000313" key="2">
    <source>
        <dbReference type="EMBL" id="ADO74804.1"/>
    </source>
</evidence>
<evidence type="ECO:0000256" key="1">
    <source>
        <dbReference type="SAM" id="Phobius"/>
    </source>
</evidence>
<reference evidence="2 3" key="1">
    <citation type="journal article" date="2011" name="Mol. Biol. Evol.">
        <title>Comparative genomic analysis of fruiting body formation in Myxococcales.</title>
        <authorList>
            <person name="Huntley S."/>
            <person name="Hamann N."/>
            <person name="Wegener-Feldbrugge S."/>
            <person name="Treuner-Lange A."/>
            <person name="Kube M."/>
            <person name="Reinhardt R."/>
            <person name="Klages S."/>
            <person name="Muller R."/>
            <person name="Ronning C.M."/>
            <person name="Nierman W.C."/>
            <person name="Sogaard-Andersen L."/>
        </authorList>
    </citation>
    <scope>NUCLEOTIDE SEQUENCE [LARGE SCALE GENOMIC DNA]</scope>
    <source>
        <strain evidence="2 3">DW4/3-1</strain>
    </source>
</reference>
<dbReference type="AlphaFoldDB" id="E3FXK9"/>
<proteinExistence type="predicted"/>
<feature type="transmembrane region" description="Helical" evidence="1">
    <location>
        <begin position="12"/>
        <end position="31"/>
    </location>
</feature>
<dbReference type="HOGENOM" id="CLU_962818_0_0_7"/>
<organism evidence="2 3">
    <name type="scientific">Stigmatella aurantiaca (strain DW4/3-1)</name>
    <dbReference type="NCBI Taxonomy" id="378806"/>
    <lineage>
        <taxon>Bacteria</taxon>
        <taxon>Pseudomonadati</taxon>
        <taxon>Myxococcota</taxon>
        <taxon>Myxococcia</taxon>
        <taxon>Myxococcales</taxon>
        <taxon>Cystobacterineae</taxon>
        <taxon>Archangiaceae</taxon>
        <taxon>Stigmatella</taxon>
    </lineage>
</organism>
<name>E3FXK9_STIAD</name>
<evidence type="ECO:0000313" key="3">
    <source>
        <dbReference type="Proteomes" id="UP000001351"/>
    </source>
</evidence>
<dbReference type="Proteomes" id="UP000001351">
    <property type="component" value="Chromosome"/>
</dbReference>
<keyword evidence="1" id="KW-1133">Transmembrane helix</keyword>
<keyword evidence="3" id="KW-1185">Reference proteome</keyword>
<dbReference type="KEGG" id="sur:STAUR_7048"/>
<sequence length="306" mass="33264">MPRRSCWHKGGAVVLGVLLPLPLFLLLWGGLRPEVSMDARSGVRISPILTDERRMQLVTYGRRCAPGGACEAPLGCLFDGRRLRSTRTDSECVKDEQCLEDEVCRILVTWGGGPAVRRCIPVGERQEGEGCIELPDDKRSACAAGLLCGGREHAWCARPCYLGDSERCPEGFLCADTLPQPLCLPTCKARGCPADQQCIPFEEGASICAQVYGPQCRQASCPDGLECHVAREPAFPGKVWMECVEPCGEGKPLCGAGKVCDGWHCLPACDPAGPPEACGEGYHCSRSWEQGPFSCQPLYWDWMMGI</sequence>